<comment type="caution">
    <text evidence="2">The sequence shown here is derived from an EMBL/GenBank/DDBJ whole genome shotgun (WGS) entry which is preliminary data.</text>
</comment>
<accession>A0A2S8IWA8</accession>
<reference evidence="3" key="1">
    <citation type="submission" date="2018-02" db="EMBL/GenBank/DDBJ databases">
        <title>Draft genome sequencing of Rhodococcus opacus KU647198.</title>
        <authorList>
            <person name="Zheng B.-X."/>
        </authorList>
    </citation>
    <scope>NUCLEOTIDE SEQUENCE [LARGE SCALE GENOMIC DNA]</scope>
    <source>
        <strain evidence="3">04-OD7</strain>
    </source>
</reference>
<dbReference type="EMBL" id="PUIO01000047">
    <property type="protein sequence ID" value="PQP19028.1"/>
    <property type="molecule type" value="Genomic_DNA"/>
</dbReference>
<feature type="domain" description="Conserved hypothetical protein CHP02391" evidence="1">
    <location>
        <begin position="104"/>
        <end position="227"/>
    </location>
</feature>
<organism evidence="2 3">
    <name type="scientific">Rhodococcus opacus</name>
    <name type="common">Nocardia opaca</name>
    <dbReference type="NCBI Taxonomy" id="37919"/>
    <lineage>
        <taxon>Bacteria</taxon>
        <taxon>Bacillati</taxon>
        <taxon>Actinomycetota</taxon>
        <taxon>Actinomycetes</taxon>
        <taxon>Mycobacteriales</taxon>
        <taxon>Nocardiaceae</taxon>
        <taxon>Rhodococcus</taxon>
    </lineage>
</organism>
<evidence type="ECO:0000313" key="2">
    <source>
        <dbReference type="EMBL" id="PQP19028.1"/>
    </source>
</evidence>
<protein>
    <recommendedName>
        <fullName evidence="1">Conserved hypothetical protein CHP02391 domain-containing protein</fullName>
    </recommendedName>
</protein>
<evidence type="ECO:0000259" key="1">
    <source>
        <dbReference type="Pfam" id="PF09509"/>
    </source>
</evidence>
<sequence>MNREWVRKKLEEFDNLAMRYDNSIAPGDFIGNEALSEQLHRAEPTVRKILTTLDTRLADRLDLNAMAGAASARTLVHQALGILDDMGEWAANLTSDAPTLPADRLHQWVWEAARTFWDSKHFRAAVDAAANAVNAHTQAKVGRRDIFDCDLMNQVFTEKPKPGAVHLRLPGDSTDQTVASRSRALRPFAEGCFAGIRNPAAHEHGPDWSEQKALESLAALSILARWIEECDVVTAP</sequence>
<dbReference type="RefSeq" id="WP_105420456.1">
    <property type="nucleotide sequence ID" value="NZ_PUIO01000047.1"/>
</dbReference>
<dbReference type="Pfam" id="PF09509">
    <property type="entry name" value="Hypoth_Ymh"/>
    <property type="match status" value="1"/>
</dbReference>
<name>A0A2S8IWA8_RHOOP</name>
<dbReference type="Proteomes" id="UP000239290">
    <property type="component" value="Unassembled WGS sequence"/>
</dbReference>
<dbReference type="AlphaFoldDB" id="A0A2S8IWA8"/>
<proteinExistence type="predicted"/>
<dbReference type="InterPro" id="IPR012654">
    <property type="entry name" value="CHP02391"/>
</dbReference>
<evidence type="ECO:0000313" key="3">
    <source>
        <dbReference type="Proteomes" id="UP000239290"/>
    </source>
</evidence>
<gene>
    <name evidence="2" type="ORF">C5613_31530</name>
</gene>